<dbReference type="EMBL" id="CP025299">
    <property type="protein sequence ID" value="AUG29483.1"/>
    <property type="molecule type" value="Genomic_DNA"/>
</dbReference>
<dbReference type="KEGG" id="mhos:CXR34_08405"/>
<accession>A0A2K9DXW9</accession>
<evidence type="ECO:0000313" key="1">
    <source>
        <dbReference type="EMBL" id="AUG29483.1"/>
    </source>
</evidence>
<dbReference type="RefSeq" id="WP_101306143.1">
    <property type="nucleotide sequence ID" value="NZ_CP025299.1"/>
</dbReference>
<proteinExistence type="predicted"/>
<evidence type="ECO:0000313" key="2">
    <source>
        <dbReference type="Proteomes" id="UP000233276"/>
    </source>
</evidence>
<reference evidence="1 2" key="1">
    <citation type="submission" date="2017-12" db="EMBL/GenBank/DDBJ databases">
        <title>Isolation and characterization of estrogens degradatiion strain Microbacterium hominis SJTG1.</title>
        <authorList>
            <person name="Xiong W."/>
            <person name="Yin C."/>
            <person name="Zheng D."/>
            <person name="Liang R."/>
        </authorList>
    </citation>
    <scope>NUCLEOTIDE SEQUENCE [LARGE SCALE GENOMIC DNA]</scope>
    <source>
        <strain evidence="1 2">SJTG1</strain>
    </source>
</reference>
<dbReference type="AlphaFoldDB" id="A0A2K9DXW9"/>
<sequence>MSLLAPIAPQQWDVDLHPVTLVLGASSDARSAALDDVARGVLDAGGDVTVISPDRDGLPAGARLVSTIDEALNALFAALDGAADTDKRHLVVVDRIAILIRGAGHARNELDATLPIVMSVAERTGIRVAVSAAGDLSRVVPMTAFALRHASKLSV</sequence>
<protein>
    <submittedName>
        <fullName evidence="1">Uncharacterized protein</fullName>
    </submittedName>
</protein>
<name>A0A2K9DXW9_9MICO</name>
<gene>
    <name evidence="1" type="ORF">CXR34_08405</name>
</gene>
<organism evidence="1 2">
    <name type="scientific">Microbacterium hominis</name>
    <dbReference type="NCBI Taxonomy" id="162426"/>
    <lineage>
        <taxon>Bacteria</taxon>
        <taxon>Bacillati</taxon>
        <taxon>Actinomycetota</taxon>
        <taxon>Actinomycetes</taxon>
        <taxon>Micrococcales</taxon>
        <taxon>Microbacteriaceae</taxon>
        <taxon>Microbacterium</taxon>
    </lineage>
</organism>
<dbReference type="Proteomes" id="UP000233276">
    <property type="component" value="Chromosome"/>
</dbReference>